<proteinExistence type="predicted"/>
<name>A0ABW6R5V2_9NOCA</name>
<keyword evidence="2" id="KW-1133">Transmembrane helix</keyword>
<evidence type="ECO:0000256" key="1">
    <source>
        <dbReference type="SAM" id="MobiDB-lite"/>
    </source>
</evidence>
<protein>
    <recommendedName>
        <fullName evidence="5">NACHT domain-containing protein</fullName>
    </recommendedName>
</protein>
<evidence type="ECO:0008006" key="5">
    <source>
        <dbReference type="Google" id="ProtNLM"/>
    </source>
</evidence>
<keyword evidence="4" id="KW-1185">Reference proteome</keyword>
<feature type="transmembrane region" description="Helical" evidence="2">
    <location>
        <begin position="553"/>
        <end position="575"/>
    </location>
</feature>
<dbReference type="Gene3D" id="3.40.50.300">
    <property type="entry name" value="P-loop containing nucleotide triphosphate hydrolases"/>
    <property type="match status" value="1"/>
</dbReference>
<sequence>MAEMSGSLFRLLGALTRPLMLLYRWWRPVSDRASIAVLSDELCAAVQRVEQRLQRELRASGHDFMQVEFTATARPVGDAGPVEVADIATYFELLGQPGSYRRRLVVLGAPGSGKTVAATYLVLGLLEARQDRDDAPRANIPVPVRVNAAGWDGKQDFTRWLIIRLGYDYRLRPNVAREMVERGLILPVIDGLDEMDTADSAGSRARALLDRLNRAPWRDRPVIVMCRTAEFSEITRERGDNGLHGGTTLTLHPLDTDTVSDYLTSHQDETGTGHPGWTRVITHITAHPDGALATSVRNPWMLGLTAATLHHTPHIAGRLIACTTETAVRDLLFAAQIPAAVAATDEGKPYRDYTEDNVEEWVRALARCLQRRRDEGRNGTAIRLDEIWEIAGMTRIRILHGLALALTFGPPFGLTVGAVIWLELKGMVGVVAGFVAGLIAGAVFGIVFGVIRFPRPRRMVWNASGPSRWRRGLKAGTLAGVMTGVAIGVMLGVAIGFTRGLAGGVMIGIELGVLFGLMAGMVYGVVTGLQVDASQELALVIDERRIIHDITQAAAVATIAGWLVFAMAGGVMIGLRALPDESLSEFPLTVATATGILLVPGAAVGLGLGAVTGLAAGRFYLAALVFRFTKAMPRRPAFFLDWARRSGLLRVNGTAYQFRHETYQQWIQQPHSGDPGPPAPTGSNDRTEQPVS</sequence>
<feature type="transmembrane region" description="Helical" evidence="2">
    <location>
        <begin position="595"/>
        <end position="626"/>
    </location>
</feature>
<gene>
    <name evidence="3" type="ORF">ACFYV7_39360</name>
</gene>
<organism evidence="3 4">
    <name type="scientific">Nocardia suismassiliense</name>
    <dbReference type="NCBI Taxonomy" id="2077092"/>
    <lineage>
        <taxon>Bacteria</taxon>
        <taxon>Bacillati</taxon>
        <taxon>Actinomycetota</taxon>
        <taxon>Actinomycetes</taxon>
        <taxon>Mycobacteriales</taxon>
        <taxon>Nocardiaceae</taxon>
        <taxon>Nocardia</taxon>
    </lineage>
</organism>
<dbReference type="EMBL" id="JBIAPI010000016">
    <property type="protein sequence ID" value="MFF3228902.1"/>
    <property type="molecule type" value="Genomic_DNA"/>
</dbReference>
<dbReference type="InterPro" id="IPR027417">
    <property type="entry name" value="P-loop_NTPase"/>
</dbReference>
<feature type="transmembrane region" description="Helical" evidence="2">
    <location>
        <begin position="402"/>
        <end position="422"/>
    </location>
</feature>
<feature type="transmembrane region" description="Helical" evidence="2">
    <location>
        <begin position="501"/>
        <end position="526"/>
    </location>
</feature>
<accession>A0ABW6R5V2</accession>
<keyword evidence="2" id="KW-0812">Transmembrane</keyword>
<dbReference type="RefSeq" id="WP_387726073.1">
    <property type="nucleotide sequence ID" value="NZ_JBIAPI010000016.1"/>
</dbReference>
<reference evidence="3 4" key="1">
    <citation type="submission" date="2024-10" db="EMBL/GenBank/DDBJ databases">
        <title>The Natural Products Discovery Center: Release of the First 8490 Sequenced Strains for Exploring Actinobacteria Biosynthetic Diversity.</title>
        <authorList>
            <person name="Kalkreuter E."/>
            <person name="Kautsar S.A."/>
            <person name="Yang D."/>
            <person name="Bader C.D."/>
            <person name="Teijaro C.N."/>
            <person name="Fluegel L."/>
            <person name="Davis C.M."/>
            <person name="Simpson J.R."/>
            <person name="Lauterbach L."/>
            <person name="Steele A.D."/>
            <person name="Gui C."/>
            <person name="Meng S."/>
            <person name="Li G."/>
            <person name="Viehrig K."/>
            <person name="Ye F."/>
            <person name="Su P."/>
            <person name="Kiefer A.F."/>
            <person name="Nichols A."/>
            <person name="Cepeda A.J."/>
            <person name="Yan W."/>
            <person name="Fan B."/>
            <person name="Jiang Y."/>
            <person name="Adhikari A."/>
            <person name="Zheng C.-J."/>
            <person name="Schuster L."/>
            <person name="Cowan T.M."/>
            <person name="Smanski M.J."/>
            <person name="Chevrette M.G."/>
            <person name="De Carvalho L.P.S."/>
            <person name="Shen B."/>
        </authorList>
    </citation>
    <scope>NUCLEOTIDE SEQUENCE [LARGE SCALE GENOMIC DNA]</scope>
    <source>
        <strain evidence="3 4">NPDC003040</strain>
    </source>
</reference>
<evidence type="ECO:0000256" key="2">
    <source>
        <dbReference type="SAM" id="Phobius"/>
    </source>
</evidence>
<dbReference type="Proteomes" id="UP001601948">
    <property type="component" value="Unassembled WGS sequence"/>
</dbReference>
<dbReference type="SUPFAM" id="SSF52540">
    <property type="entry name" value="P-loop containing nucleoside triphosphate hydrolases"/>
    <property type="match status" value="1"/>
</dbReference>
<evidence type="ECO:0000313" key="4">
    <source>
        <dbReference type="Proteomes" id="UP001601948"/>
    </source>
</evidence>
<keyword evidence="2" id="KW-0472">Membrane</keyword>
<feature type="transmembrane region" description="Helical" evidence="2">
    <location>
        <begin position="472"/>
        <end position="495"/>
    </location>
</feature>
<evidence type="ECO:0000313" key="3">
    <source>
        <dbReference type="EMBL" id="MFF3228902.1"/>
    </source>
</evidence>
<comment type="caution">
    <text evidence="3">The sequence shown here is derived from an EMBL/GenBank/DDBJ whole genome shotgun (WGS) entry which is preliminary data.</text>
</comment>
<feature type="region of interest" description="Disordered" evidence="1">
    <location>
        <begin position="668"/>
        <end position="692"/>
    </location>
</feature>
<feature type="transmembrane region" description="Helical" evidence="2">
    <location>
        <begin position="428"/>
        <end position="451"/>
    </location>
</feature>